<sequence>MRLQRISHANEGIEVLPLQPHQMRNDSNQDVEFLVISQPNSKGDCVPL</sequence>
<dbReference type="Proteomes" id="UP000013911">
    <property type="component" value="Unassembled WGS sequence"/>
</dbReference>
<dbReference type="PATRIC" id="fig|1285586.5.peg.4516"/>
<evidence type="ECO:0000313" key="2">
    <source>
        <dbReference type="Proteomes" id="UP000013911"/>
    </source>
</evidence>
<comment type="caution">
    <text evidence="1">The sequence shown here is derived from an EMBL/GenBank/DDBJ whole genome shotgun (WGS) entry which is preliminary data.</text>
</comment>
<protein>
    <recommendedName>
        <fullName evidence="3">Cupin 2 conserved barrel domain-containing protein</fullName>
    </recommendedName>
</protein>
<organism evidence="1 2">
    <name type="scientific">Lysinibacillus sphaericus OT4b.31</name>
    <dbReference type="NCBI Taxonomy" id="1285586"/>
    <lineage>
        <taxon>Bacteria</taxon>
        <taxon>Bacillati</taxon>
        <taxon>Bacillota</taxon>
        <taxon>Bacilli</taxon>
        <taxon>Bacillales</taxon>
        <taxon>Bacillaceae</taxon>
        <taxon>Lysinibacillus</taxon>
    </lineage>
</organism>
<accession>R7Z855</accession>
<dbReference type="HOGENOM" id="CLU_3154539_0_0_9"/>
<evidence type="ECO:0000313" key="1">
    <source>
        <dbReference type="EMBL" id="EON70365.1"/>
    </source>
</evidence>
<gene>
    <name evidence="1" type="ORF">H131_21677</name>
</gene>
<dbReference type="EMBL" id="AQPX01000036">
    <property type="protein sequence ID" value="EON70365.1"/>
    <property type="molecule type" value="Genomic_DNA"/>
</dbReference>
<proteinExistence type="predicted"/>
<dbReference type="AlphaFoldDB" id="R7Z855"/>
<dbReference type="eggNOG" id="COG0662">
    <property type="taxonomic scope" value="Bacteria"/>
</dbReference>
<reference evidence="1 2" key="1">
    <citation type="submission" date="2013-04" db="EMBL/GenBank/DDBJ databases">
        <title>Draft genome of the heavy metal tolerant bacterium Lysinibacillus sphaericus strain OT4b.31.</title>
        <authorList>
            <person name="Pena-Montenegro T.D."/>
            <person name="Dussan J."/>
        </authorList>
    </citation>
    <scope>NUCLEOTIDE SEQUENCE [LARGE SCALE GENOMIC DNA]</scope>
    <source>
        <strain evidence="1 2">OT4b.31</strain>
    </source>
</reference>
<evidence type="ECO:0008006" key="3">
    <source>
        <dbReference type="Google" id="ProtNLM"/>
    </source>
</evidence>
<name>R7Z855_LYSSH</name>